<evidence type="ECO:0000313" key="3">
    <source>
        <dbReference type="Proteomes" id="UP000507470"/>
    </source>
</evidence>
<proteinExistence type="predicted"/>
<accession>A0A6J8C556</accession>
<protein>
    <recommendedName>
        <fullName evidence="1">VWFA domain-containing protein</fullName>
    </recommendedName>
</protein>
<dbReference type="CDD" id="cd01450">
    <property type="entry name" value="vWFA_subfamily_ECM"/>
    <property type="match status" value="1"/>
</dbReference>
<dbReference type="Gene3D" id="3.40.50.410">
    <property type="entry name" value="von Willebrand factor, type A domain"/>
    <property type="match status" value="1"/>
</dbReference>
<dbReference type="PRINTS" id="PR00453">
    <property type="entry name" value="VWFADOMAIN"/>
</dbReference>
<keyword evidence="3" id="KW-1185">Reference proteome</keyword>
<name>A0A6J8C556_MYTCO</name>
<dbReference type="InterPro" id="IPR002035">
    <property type="entry name" value="VWF_A"/>
</dbReference>
<organism evidence="2 3">
    <name type="scientific">Mytilus coruscus</name>
    <name type="common">Sea mussel</name>
    <dbReference type="NCBI Taxonomy" id="42192"/>
    <lineage>
        <taxon>Eukaryota</taxon>
        <taxon>Metazoa</taxon>
        <taxon>Spiralia</taxon>
        <taxon>Lophotrochozoa</taxon>
        <taxon>Mollusca</taxon>
        <taxon>Bivalvia</taxon>
        <taxon>Autobranchia</taxon>
        <taxon>Pteriomorphia</taxon>
        <taxon>Mytilida</taxon>
        <taxon>Mytiloidea</taxon>
        <taxon>Mytilidae</taxon>
        <taxon>Mytilinae</taxon>
        <taxon>Mytilus</taxon>
    </lineage>
</organism>
<evidence type="ECO:0000313" key="2">
    <source>
        <dbReference type="EMBL" id="CAC5391528.1"/>
    </source>
</evidence>
<dbReference type="InterPro" id="IPR050525">
    <property type="entry name" value="ECM_Assembly_Org"/>
</dbReference>
<dbReference type="Pfam" id="PF00092">
    <property type="entry name" value="VWA"/>
    <property type="match status" value="1"/>
</dbReference>
<dbReference type="PROSITE" id="PS50234">
    <property type="entry name" value="VWFA"/>
    <property type="match status" value="1"/>
</dbReference>
<dbReference type="SMART" id="SM00327">
    <property type="entry name" value="VWA"/>
    <property type="match status" value="1"/>
</dbReference>
<reference evidence="2 3" key="1">
    <citation type="submission" date="2020-06" db="EMBL/GenBank/DDBJ databases">
        <authorList>
            <person name="Li R."/>
            <person name="Bekaert M."/>
        </authorList>
    </citation>
    <scope>NUCLEOTIDE SEQUENCE [LARGE SCALE GENOMIC DNA]</scope>
    <source>
        <strain evidence="3">wild</strain>
    </source>
</reference>
<dbReference type="EMBL" id="CACVKT020004779">
    <property type="protein sequence ID" value="CAC5391528.1"/>
    <property type="molecule type" value="Genomic_DNA"/>
</dbReference>
<dbReference type="PANTHER" id="PTHR24020">
    <property type="entry name" value="COLLAGEN ALPHA"/>
    <property type="match status" value="1"/>
</dbReference>
<dbReference type="InterPro" id="IPR036465">
    <property type="entry name" value="vWFA_dom_sf"/>
</dbReference>
<sequence>MIFNGVASGSYKRTPLCKTKIDLAIVIDSSNSLLALDFRNQIQFVKDFVDFLVIGSDATRVAAVSFSNYLVPQFGFNDYTTKIDVLSAINDIEHYKGEATRTYLALKHTHEHIFAPGNGERSDVVDVVIVLTDGDTNPGKYDIFTASQGKIQTQKEAALIKDRGAYIFAIGVGGGVDVKELNEISSDPDQRFTIQVSNFSQLNSDEVKEMLLKRACVETMECQGSNCLSGNGAQNVHISVLTIIVSSVLFYF</sequence>
<dbReference type="AlphaFoldDB" id="A0A6J8C556"/>
<dbReference type="SUPFAM" id="SSF53300">
    <property type="entry name" value="vWA-like"/>
    <property type="match status" value="1"/>
</dbReference>
<gene>
    <name evidence="2" type="ORF">MCOR_26537</name>
</gene>
<evidence type="ECO:0000259" key="1">
    <source>
        <dbReference type="PROSITE" id="PS50234"/>
    </source>
</evidence>
<feature type="domain" description="VWFA" evidence="1">
    <location>
        <begin position="22"/>
        <end position="211"/>
    </location>
</feature>
<dbReference type="OrthoDB" id="6132182at2759"/>
<dbReference type="PANTHER" id="PTHR24020:SF84">
    <property type="entry name" value="VWFA DOMAIN-CONTAINING PROTEIN"/>
    <property type="match status" value="1"/>
</dbReference>
<dbReference type="Proteomes" id="UP000507470">
    <property type="component" value="Unassembled WGS sequence"/>
</dbReference>